<feature type="transmembrane region" description="Helical" evidence="2">
    <location>
        <begin position="20"/>
        <end position="44"/>
    </location>
</feature>
<dbReference type="EMBL" id="JBBWUH010000012">
    <property type="protein sequence ID" value="KAK8153734.1"/>
    <property type="molecule type" value="Genomic_DNA"/>
</dbReference>
<reference evidence="4 5" key="1">
    <citation type="journal article" date="2022" name="G3 (Bethesda)">
        <title>Enemy or ally: a genomic approach to elucidate the lifestyle of Phyllosticta citrichinaensis.</title>
        <authorList>
            <person name="Buijs V.A."/>
            <person name="Groenewald J.Z."/>
            <person name="Haridas S."/>
            <person name="LaButti K.M."/>
            <person name="Lipzen A."/>
            <person name="Martin F.M."/>
            <person name="Barry K."/>
            <person name="Grigoriev I.V."/>
            <person name="Crous P.W."/>
            <person name="Seidl M.F."/>
        </authorList>
    </citation>
    <scope>NUCLEOTIDE SEQUENCE [LARGE SCALE GENOMIC DNA]</scope>
    <source>
        <strain evidence="4 5">CBS 129764</strain>
    </source>
</reference>
<comment type="caution">
    <text evidence="4">The sequence shown here is derived from an EMBL/GenBank/DDBJ whole genome shotgun (WGS) entry which is preliminary data.</text>
</comment>
<feature type="transmembrane region" description="Helical" evidence="2">
    <location>
        <begin position="189"/>
        <end position="213"/>
    </location>
</feature>
<dbReference type="Pfam" id="PF24803">
    <property type="entry name" value="DUF7704"/>
    <property type="match status" value="1"/>
</dbReference>
<dbReference type="PANTHER" id="PTHR37019:SF1">
    <property type="entry name" value="EXPERA DOMAIN-CONTAINING PROTEIN"/>
    <property type="match status" value="1"/>
</dbReference>
<organism evidence="4 5">
    <name type="scientific">Phyllosticta citrichinensis</name>
    <dbReference type="NCBI Taxonomy" id="1130410"/>
    <lineage>
        <taxon>Eukaryota</taxon>
        <taxon>Fungi</taxon>
        <taxon>Dikarya</taxon>
        <taxon>Ascomycota</taxon>
        <taxon>Pezizomycotina</taxon>
        <taxon>Dothideomycetes</taxon>
        <taxon>Dothideomycetes incertae sedis</taxon>
        <taxon>Botryosphaeriales</taxon>
        <taxon>Phyllostictaceae</taxon>
        <taxon>Phyllosticta</taxon>
    </lineage>
</organism>
<protein>
    <recommendedName>
        <fullName evidence="3">DUF7704 domain-containing protein</fullName>
    </recommendedName>
</protein>
<dbReference type="InterPro" id="IPR056121">
    <property type="entry name" value="DUF7704"/>
</dbReference>
<feature type="domain" description="DUF7704" evidence="3">
    <location>
        <begin position="105"/>
        <end position="243"/>
    </location>
</feature>
<sequence length="247" mass="27332">MPCHGMRTTESPSPCRFQRFILLPLQLLLQLISVLSLCVGCALVRIDPPTLSCLQASSPITHPTSHHSLHSTPLRPSLRTPPQQKFHRPSCPTPRLVHCIIIIMAIPALYRLFFLYVEPLSTLVGAIYAHFYPATYLDLTHLASAPPPGLVPVGTRIVLSQLANMYLAFALSEALVLRSTADLRVWKPFLLVLLVADLGHLYSVKALGLNVYWSPHLWNAIDWGNLGFVYLGATMRTAFLTGLGLSH</sequence>
<dbReference type="Proteomes" id="UP001456524">
    <property type="component" value="Unassembled WGS sequence"/>
</dbReference>
<name>A0ABR1XGM2_9PEZI</name>
<evidence type="ECO:0000313" key="4">
    <source>
        <dbReference type="EMBL" id="KAK8153734.1"/>
    </source>
</evidence>
<dbReference type="PANTHER" id="PTHR37019">
    <property type="entry name" value="CHROMOSOME 1, WHOLE GENOME SHOTGUN SEQUENCE"/>
    <property type="match status" value="1"/>
</dbReference>
<keyword evidence="2" id="KW-0472">Membrane</keyword>
<evidence type="ECO:0000256" key="1">
    <source>
        <dbReference type="SAM" id="MobiDB-lite"/>
    </source>
</evidence>
<proteinExistence type="predicted"/>
<feature type="transmembrane region" description="Helical" evidence="2">
    <location>
        <begin position="225"/>
        <end position="245"/>
    </location>
</feature>
<evidence type="ECO:0000313" key="5">
    <source>
        <dbReference type="Proteomes" id="UP001456524"/>
    </source>
</evidence>
<accession>A0ABR1XGM2</accession>
<feature type="transmembrane region" description="Helical" evidence="2">
    <location>
        <begin position="157"/>
        <end position="177"/>
    </location>
</feature>
<evidence type="ECO:0000256" key="2">
    <source>
        <dbReference type="SAM" id="Phobius"/>
    </source>
</evidence>
<feature type="region of interest" description="Disordered" evidence="1">
    <location>
        <begin position="60"/>
        <end position="90"/>
    </location>
</feature>
<keyword evidence="2" id="KW-0812">Transmembrane</keyword>
<keyword evidence="2" id="KW-1133">Transmembrane helix</keyword>
<gene>
    <name evidence="4" type="ORF">IWX90DRAFT_445029</name>
</gene>
<keyword evidence="5" id="KW-1185">Reference proteome</keyword>
<evidence type="ECO:0000259" key="3">
    <source>
        <dbReference type="Pfam" id="PF24803"/>
    </source>
</evidence>